<keyword evidence="5" id="KW-0001">2Fe-2S</keyword>
<feature type="transmembrane region" description="Helical" evidence="13">
    <location>
        <begin position="200"/>
        <end position="218"/>
    </location>
</feature>
<evidence type="ECO:0000256" key="3">
    <source>
        <dbReference type="ARBA" id="ARBA00022630"/>
    </source>
</evidence>
<sequence>MTAQVPANSAPTKKYTLHFGRKAKLFLGYVCLMVLPFLATYALDMQEKNTYAAFVSLFNTLAMMMFFIQFPLGSRLKSIPLFANIDWNMSHHKKVGQWLGVIFLLHPLLILMPKFAMSQTDGMRAIMEVIRAPQMLTGIIAWVGMIVWILMSIFKDRLPMKYETWRFTHMLGFVAIAILATLHVTTVGQHGQFGGWYNEIWWGLCSFSVLMVLFNYFVKPQIMKSNPFKLTSVQQVSSSDWEVTMDAGAGSDFDFEPGQFVWFNTATSGGVKEHPFSIASSRSSLPNVSFLIRNLGDYTSKLGELKVGQDVFVDGPYGSINLSDTKKSKGVVLIAGGAGIGPMLSLLRGLADSNEQRPVRLIYGNNRADQMVLQDEMKALESSMANFKQQLVCMEGCEGAYTGVIDQAIIKEVMSDENLKDWTVYLCGPKPMIAAVNKSLKALKVPRRNVHFEQLSF</sequence>
<keyword evidence="12 13" id="KW-0472">Membrane</keyword>
<evidence type="ECO:0000313" key="15">
    <source>
        <dbReference type="EMBL" id="TCS43319.1"/>
    </source>
</evidence>
<dbReference type="Proteomes" id="UP000295793">
    <property type="component" value="Unassembled WGS sequence"/>
</dbReference>
<dbReference type="OrthoDB" id="9796486at2"/>
<keyword evidence="4 13" id="KW-0812">Transmembrane</keyword>
<protein>
    <submittedName>
        <fullName evidence="15">Putative ferric reductase</fullName>
    </submittedName>
</protein>
<accession>A0A4R3IA65</accession>
<dbReference type="PANTHER" id="PTHR47354">
    <property type="entry name" value="NADH OXIDOREDUCTASE HCR"/>
    <property type="match status" value="1"/>
</dbReference>
<gene>
    <name evidence="15" type="ORF">BCF53_102346</name>
</gene>
<dbReference type="Pfam" id="PF08022">
    <property type="entry name" value="FAD_binding_8"/>
    <property type="match status" value="1"/>
</dbReference>
<keyword evidence="11" id="KW-0411">Iron-sulfur</keyword>
<evidence type="ECO:0000256" key="6">
    <source>
        <dbReference type="ARBA" id="ARBA00022723"/>
    </source>
</evidence>
<name>A0A4R3IA65_9GAMM</name>
<dbReference type="GO" id="GO:0016491">
    <property type="term" value="F:oxidoreductase activity"/>
    <property type="evidence" value="ECO:0007669"/>
    <property type="project" value="UniProtKB-KW"/>
</dbReference>
<dbReference type="InterPro" id="IPR050415">
    <property type="entry name" value="MRET"/>
</dbReference>
<dbReference type="InterPro" id="IPR017938">
    <property type="entry name" value="Riboflavin_synthase-like_b-brl"/>
</dbReference>
<keyword evidence="9" id="KW-0560">Oxidoreductase</keyword>
<evidence type="ECO:0000256" key="5">
    <source>
        <dbReference type="ARBA" id="ARBA00022714"/>
    </source>
</evidence>
<dbReference type="Gene3D" id="3.40.50.80">
    <property type="entry name" value="Nucleotide-binding domain of ferredoxin-NADP reductase (FNR) module"/>
    <property type="match status" value="1"/>
</dbReference>
<dbReference type="RefSeq" id="WP_132700149.1">
    <property type="nucleotide sequence ID" value="NZ_SLZR01000002.1"/>
</dbReference>
<dbReference type="Pfam" id="PF00175">
    <property type="entry name" value="NAD_binding_1"/>
    <property type="match status" value="1"/>
</dbReference>
<comment type="cofactor">
    <cofactor evidence="1">
        <name>FAD</name>
        <dbReference type="ChEBI" id="CHEBI:57692"/>
    </cofactor>
</comment>
<dbReference type="GO" id="GO:0051537">
    <property type="term" value="F:2 iron, 2 sulfur cluster binding"/>
    <property type="evidence" value="ECO:0007669"/>
    <property type="project" value="UniProtKB-KW"/>
</dbReference>
<feature type="transmembrane region" description="Helical" evidence="13">
    <location>
        <begin position="136"/>
        <end position="154"/>
    </location>
</feature>
<organism evidence="15 16">
    <name type="scientific">Reinekea marinisedimentorum</name>
    <dbReference type="NCBI Taxonomy" id="230495"/>
    <lineage>
        <taxon>Bacteria</taxon>
        <taxon>Pseudomonadati</taxon>
        <taxon>Pseudomonadota</taxon>
        <taxon>Gammaproteobacteria</taxon>
        <taxon>Oceanospirillales</taxon>
        <taxon>Saccharospirillaceae</taxon>
        <taxon>Reinekea</taxon>
    </lineage>
</organism>
<dbReference type="InterPro" id="IPR013130">
    <property type="entry name" value="Fe3_Rdtase_TM_dom"/>
</dbReference>
<dbReference type="Gene3D" id="2.40.30.10">
    <property type="entry name" value="Translation factors"/>
    <property type="match status" value="1"/>
</dbReference>
<keyword evidence="3" id="KW-0285">Flavoprotein</keyword>
<evidence type="ECO:0000256" key="11">
    <source>
        <dbReference type="ARBA" id="ARBA00023014"/>
    </source>
</evidence>
<feature type="transmembrane region" description="Helical" evidence="13">
    <location>
        <begin position="166"/>
        <end position="188"/>
    </location>
</feature>
<evidence type="ECO:0000256" key="7">
    <source>
        <dbReference type="ARBA" id="ARBA00022827"/>
    </source>
</evidence>
<dbReference type="CDD" id="cd06198">
    <property type="entry name" value="FNR_like_3"/>
    <property type="match status" value="1"/>
</dbReference>
<evidence type="ECO:0000259" key="14">
    <source>
        <dbReference type="PROSITE" id="PS51384"/>
    </source>
</evidence>
<dbReference type="PANTHER" id="PTHR47354:SF8">
    <property type="entry name" value="1,2-PHENYLACETYL-COA EPOXIDASE, SUBUNIT E"/>
    <property type="match status" value="1"/>
</dbReference>
<feature type="transmembrane region" description="Helical" evidence="13">
    <location>
        <begin position="49"/>
        <end position="68"/>
    </location>
</feature>
<dbReference type="Pfam" id="PF01794">
    <property type="entry name" value="Ferric_reduct"/>
    <property type="match status" value="1"/>
</dbReference>
<evidence type="ECO:0000313" key="16">
    <source>
        <dbReference type="Proteomes" id="UP000295793"/>
    </source>
</evidence>
<evidence type="ECO:0000256" key="1">
    <source>
        <dbReference type="ARBA" id="ARBA00001974"/>
    </source>
</evidence>
<dbReference type="EMBL" id="SLZR01000002">
    <property type="protein sequence ID" value="TCS43319.1"/>
    <property type="molecule type" value="Genomic_DNA"/>
</dbReference>
<proteinExistence type="predicted"/>
<feature type="transmembrane region" description="Helical" evidence="13">
    <location>
        <begin position="23"/>
        <end position="43"/>
    </location>
</feature>
<dbReference type="InterPro" id="IPR001433">
    <property type="entry name" value="OxRdtase_FAD/NAD-bd"/>
</dbReference>
<keyword evidence="7" id="KW-0274">FAD</keyword>
<keyword evidence="16" id="KW-1185">Reference proteome</keyword>
<evidence type="ECO:0000256" key="2">
    <source>
        <dbReference type="ARBA" id="ARBA00004141"/>
    </source>
</evidence>
<evidence type="ECO:0000256" key="8">
    <source>
        <dbReference type="ARBA" id="ARBA00022989"/>
    </source>
</evidence>
<dbReference type="InterPro" id="IPR017927">
    <property type="entry name" value="FAD-bd_FR_type"/>
</dbReference>
<comment type="caution">
    <text evidence="15">The sequence shown here is derived from an EMBL/GenBank/DDBJ whole genome shotgun (WGS) entry which is preliminary data.</text>
</comment>
<dbReference type="InterPro" id="IPR013112">
    <property type="entry name" value="FAD-bd_8"/>
</dbReference>
<keyword evidence="10" id="KW-0408">Iron</keyword>
<evidence type="ECO:0000256" key="9">
    <source>
        <dbReference type="ARBA" id="ARBA00023002"/>
    </source>
</evidence>
<dbReference type="InterPro" id="IPR039261">
    <property type="entry name" value="FNR_nucleotide-bd"/>
</dbReference>
<evidence type="ECO:0000256" key="12">
    <source>
        <dbReference type="ARBA" id="ARBA00023136"/>
    </source>
</evidence>
<dbReference type="SUPFAM" id="SSF63380">
    <property type="entry name" value="Riboflavin synthase domain-like"/>
    <property type="match status" value="1"/>
</dbReference>
<dbReference type="AlphaFoldDB" id="A0A4R3IA65"/>
<feature type="transmembrane region" description="Helical" evidence="13">
    <location>
        <begin position="98"/>
        <end position="116"/>
    </location>
</feature>
<comment type="subcellular location">
    <subcellularLocation>
        <location evidence="2">Membrane</location>
        <topology evidence="2">Multi-pass membrane protein</topology>
    </subcellularLocation>
</comment>
<evidence type="ECO:0000256" key="13">
    <source>
        <dbReference type="SAM" id="Phobius"/>
    </source>
</evidence>
<dbReference type="GO" id="GO:0016020">
    <property type="term" value="C:membrane"/>
    <property type="evidence" value="ECO:0007669"/>
    <property type="project" value="UniProtKB-SubCell"/>
</dbReference>
<dbReference type="GO" id="GO:0050660">
    <property type="term" value="F:flavin adenine dinucleotide binding"/>
    <property type="evidence" value="ECO:0007669"/>
    <property type="project" value="TreeGrafter"/>
</dbReference>
<dbReference type="PROSITE" id="PS51384">
    <property type="entry name" value="FAD_FR"/>
    <property type="match status" value="1"/>
</dbReference>
<dbReference type="GO" id="GO:0046872">
    <property type="term" value="F:metal ion binding"/>
    <property type="evidence" value="ECO:0007669"/>
    <property type="project" value="UniProtKB-KW"/>
</dbReference>
<dbReference type="PRINTS" id="PR00410">
    <property type="entry name" value="PHEHYDRXLASE"/>
</dbReference>
<keyword evidence="8 13" id="KW-1133">Transmembrane helix</keyword>
<dbReference type="SUPFAM" id="SSF52343">
    <property type="entry name" value="Ferredoxin reductase-like, C-terminal NADP-linked domain"/>
    <property type="match status" value="1"/>
</dbReference>
<evidence type="ECO:0000256" key="10">
    <source>
        <dbReference type="ARBA" id="ARBA00023004"/>
    </source>
</evidence>
<evidence type="ECO:0000256" key="4">
    <source>
        <dbReference type="ARBA" id="ARBA00022692"/>
    </source>
</evidence>
<feature type="domain" description="FAD-binding FR-type" evidence="14">
    <location>
        <begin position="223"/>
        <end position="323"/>
    </location>
</feature>
<keyword evidence="6" id="KW-0479">Metal-binding</keyword>
<reference evidence="15 16" key="1">
    <citation type="submission" date="2019-03" db="EMBL/GenBank/DDBJ databases">
        <title>Genomic Encyclopedia of Archaeal and Bacterial Type Strains, Phase II (KMG-II): from individual species to whole genera.</title>
        <authorList>
            <person name="Goeker M."/>
        </authorList>
    </citation>
    <scope>NUCLEOTIDE SEQUENCE [LARGE SCALE GENOMIC DNA]</scope>
    <source>
        <strain evidence="15 16">DSM 15388</strain>
    </source>
</reference>